<dbReference type="InParanoid" id="A0A165EAY0"/>
<protein>
    <submittedName>
        <fullName evidence="1">Uncharacterized protein</fullName>
    </submittedName>
</protein>
<accession>A0A165EAY0</accession>
<dbReference type="OrthoDB" id="3229088at2759"/>
<keyword evidence="2" id="KW-1185">Reference proteome</keyword>
<evidence type="ECO:0000313" key="2">
    <source>
        <dbReference type="Proteomes" id="UP000077266"/>
    </source>
</evidence>
<dbReference type="AlphaFoldDB" id="A0A165EAY0"/>
<dbReference type="EMBL" id="KV426154">
    <property type="protein sequence ID" value="KZV86487.1"/>
    <property type="molecule type" value="Genomic_DNA"/>
</dbReference>
<proteinExistence type="predicted"/>
<name>A0A165EAY0_EXIGL</name>
<dbReference type="Proteomes" id="UP000077266">
    <property type="component" value="Unassembled WGS sequence"/>
</dbReference>
<reference evidence="1 2" key="1">
    <citation type="journal article" date="2016" name="Mol. Biol. Evol.">
        <title>Comparative Genomics of Early-Diverging Mushroom-Forming Fungi Provides Insights into the Origins of Lignocellulose Decay Capabilities.</title>
        <authorList>
            <person name="Nagy L.G."/>
            <person name="Riley R."/>
            <person name="Tritt A."/>
            <person name="Adam C."/>
            <person name="Daum C."/>
            <person name="Floudas D."/>
            <person name="Sun H."/>
            <person name="Yadav J.S."/>
            <person name="Pangilinan J."/>
            <person name="Larsson K.H."/>
            <person name="Matsuura K."/>
            <person name="Barry K."/>
            <person name="Labutti K."/>
            <person name="Kuo R."/>
            <person name="Ohm R.A."/>
            <person name="Bhattacharya S.S."/>
            <person name="Shirouzu T."/>
            <person name="Yoshinaga Y."/>
            <person name="Martin F.M."/>
            <person name="Grigoriev I.V."/>
            <person name="Hibbett D.S."/>
        </authorList>
    </citation>
    <scope>NUCLEOTIDE SEQUENCE [LARGE SCALE GENOMIC DNA]</scope>
    <source>
        <strain evidence="1 2">HHB12029</strain>
    </source>
</reference>
<gene>
    <name evidence="1" type="ORF">EXIGLDRAFT_774596</name>
</gene>
<organism evidence="1 2">
    <name type="scientific">Exidia glandulosa HHB12029</name>
    <dbReference type="NCBI Taxonomy" id="1314781"/>
    <lineage>
        <taxon>Eukaryota</taxon>
        <taxon>Fungi</taxon>
        <taxon>Dikarya</taxon>
        <taxon>Basidiomycota</taxon>
        <taxon>Agaricomycotina</taxon>
        <taxon>Agaricomycetes</taxon>
        <taxon>Auriculariales</taxon>
        <taxon>Exidiaceae</taxon>
        <taxon>Exidia</taxon>
    </lineage>
</organism>
<evidence type="ECO:0000313" key="1">
    <source>
        <dbReference type="EMBL" id="KZV86487.1"/>
    </source>
</evidence>
<sequence length="226" mass="24956">MISTSPSLIYEVGVDTEANITGEYAYDYATNEADVMSEQDLQSTDTTSSAVTSHPIQRLPVEPIILIVPHAAAGSTGSSPFAIASSCHPVREITLHTPKLWSMVYCTTHDFSLIGSEERYAGLLTIQLSRSSALPLDVFLALYTKALGSLWPSILALSRRAQRFRLCIGHDLYGILSSQSVCQNAQRFTHLELGDRDSPFLGDERSRIHTLQFQCDLDEEFEARSV</sequence>